<sequence>MIIYVKIPSSERIKLSLQMKIDSLQQEVDEKMDELEIIDIENEYKDYLNLVHTYNDLKDAGQKIIGILAVNKGVTSRELYKDFDLNIDD</sequence>
<proteinExistence type="inferred from homology"/>
<evidence type="ECO:0000313" key="5">
    <source>
        <dbReference type="EMBL" id="RKP19031.1"/>
    </source>
</evidence>
<organism evidence="5 6">
    <name type="scientific">Rozella allomycis (strain CSF55)</name>
    <dbReference type="NCBI Taxonomy" id="988480"/>
    <lineage>
        <taxon>Eukaryota</taxon>
        <taxon>Fungi</taxon>
        <taxon>Fungi incertae sedis</taxon>
        <taxon>Cryptomycota</taxon>
        <taxon>Cryptomycota incertae sedis</taxon>
        <taxon>Rozella</taxon>
    </lineage>
</organism>
<accession>A0A4P9YJL7</accession>
<dbReference type="Pfam" id="PF07061">
    <property type="entry name" value="Swi5"/>
    <property type="match status" value="1"/>
</dbReference>
<feature type="coiled-coil region" evidence="4">
    <location>
        <begin position="14"/>
        <end position="41"/>
    </location>
</feature>
<reference evidence="6" key="1">
    <citation type="journal article" date="2018" name="Nat. Microbiol.">
        <title>Leveraging single-cell genomics to expand the fungal tree of life.</title>
        <authorList>
            <person name="Ahrendt S.R."/>
            <person name="Quandt C.A."/>
            <person name="Ciobanu D."/>
            <person name="Clum A."/>
            <person name="Salamov A."/>
            <person name="Andreopoulos B."/>
            <person name="Cheng J.F."/>
            <person name="Woyke T."/>
            <person name="Pelin A."/>
            <person name="Henrissat B."/>
            <person name="Reynolds N.K."/>
            <person name="Benny G.L."/>
            <person name="Smith M.E."/>
            <person name="James T.Y."/>
            <person name="Grigoriev I.V."/>
        </authorList>
    </citation>
    <scope>NUCLEOTIDE SEQUENCE [LARGE SCALE GENOMIC DNA]</scope>
    <source>
        <strain evidence="6">CSF55</strain>
    </source>
</reference>
<gene>
    <name evidence="5" type="ORF">ROZALSC1DRAFT_29328</name>
</gene>
<evidence type="ECO:0000256" key="1">
    <source>
        <dbReference type="ARBA" id="ARBA00008060"/>
    </source>
</evidence>
<evidence type="ECO:0000313" key="6">
    <source>
        <dbReference type="Proteomes" id="UP000281549"/>
    </source>
</evidence>
<name>A0A4P9YJL7_ROZAC</name>
<dbReference type="PANTHER" id="PTHR28529">
    <property type="entry name" value="DNA REPAIR PROTEIN SWI5 HOMOLOG"/>
    <property type="match status" value="1"/>
</dbReference>
<dbReference type="GO" id="GO:0032798">
    <property type="term" value="C:Swi5-Sfr1 complex"/>
    <property type="evidence" value="ECO:0007669"/>
    <property type="project" value="TreeGrafter"/>
</dbReference>
<dbReference type="AlphaFoldDB" id="A0A4P9YJL7"/>
<dbReference type="Proteomes" id="UP000281549">
    <property type="component" value="Unassembled WGS sequence"/>
</dbReference>
<dbReference type="InterPro" id="IPR010760">
    <property type="entry name" value="DNA-repair_Swi5"/>
</dbReference>
<keyword evidence="3" id="KW-0234">DNA repair</keyword>
<comment type="similarity">
    <text evidence="1">Belongs to the SWI5/SAE3 family.</text>
</comment>
<evidence type="ECO:0000256" key="4">
    <source>
        <dbReference type="SAM" id="Coils"/>
    </source>
</evidence>
<dbReference type="GO" id="GO:0034974">
    <property type="term" value="C:Swi5-Swi2 complex"/>
    <property type="evidence" value="ECO:0007669"/>
    <property type="project" value="TreeGrafter"/>
</dbReference>
<evidence type="ECO:0000256" key="2">
    <source>
        <dbReference type="ARBA" id="ARBA00022763"/>
    </source>
</evidence>
<dbReference type="GO" id="GO:0000724">
    <property type="term" value="P:double-strand break repair via homologous recombination"/>
    <property type="evidence" value="ECO:0007669"/>
    <property type="project" value="TreeGrafter"/>
</dbReference>
<dbReference type="EMBL" id="ML005311">
    <property type="protein sequence ID" value="RKP19031.1"/>
    <property type="molecule type" value="Genomic_DNA"/>
</dbReference>
<keyword evidence="2" id="KW-0227">DNA damage</keyword>
<evidence type="ECO:0000256" key="3">
    <source>
        <dbReference type="ARBA" id="ARBA00023204"/>
    </source>
</evidence>
<keyword evidence="4" id="KW-0175">Coiled coil</keyword>
<protein>
    <submittedName>
        <fullName evidence="5">Swi5-domain-containing protein</fullName>
    </submittedName>
</protein>
<dbReference type="PANTHER" id="PTHR28529:SF2">
    <property type="entry name" value="DNA REPAIR PROTEIN SWI5 HOMOLOG"/>
    <property type="match status" value="1"/>
</dbReference>
<dbReference type="Gene3D" id="1.20.5.170">
    <property type="match status" value="1"/>
</dbReference>